<evidence type="ECO:0000313" key="6">
    <source>
        <dbReference type="Proteomes" id="UP000287306"/>
    </source>
</evidence>
<organism evidence="5 6">
    <name type="scientific">Thermus scotoductus</name>
    <dbReference type="NCBI Taxonomy" id="37636"/>
    <lineage>
        <taxon>Bacteria</taxon>
        <taxon>Thermotogati</taxon>
        <taxon>Deinococcota</taxon>
        <taxon>Deinococci</taxon>
        <taxon>Thermales</taxon>
        <taxon>Thermaceae</taxon>
        <taxon>Thermus</taxon>
    </lineage>
</organism>
<keyword evidence="1" id="KW-0805">Transcription regulation</keyword>
<gene>
    <name evidence="5" type="ORF">CSW38_02210</name>
</gene>
<dbReference type="AlphaFoldDB" id="A0A430S2H8"/>
<proteinExistence type="predicted"/>
<dbReference type="PANTHER" id="PTHR43537:SF5">
    <property type="entry name" value="UXU OPERON TRANSCRIPTIONAL REGULATOR"/>
    <property type="match status" value="1"/>
</dbReference>
<dbReference type="InterPro" id="IPR011711">
    <property type="entry name" value="GntR_C"/>
</dbReference>
<dbReference type="EMBL" id="PELY01000046">
    <property type="protein sequence ID" value="RTH27929.1"/>
    <property type="molecule type" value="Genomic_DNA"/>
</dbReference>
<protein>
    <recommendedName>
        <fullName evidence="4">HTH gntR-type domain-containing protein</fullName>
    </recommendedName>
</protein>
<dbReference type="Pfam" id="PF00392">
    <property type="entry name" value="GntR"/>
    <property type="match status" value="1"/>
</dbReference>
<dbReference type="CDD" id="cd07377">
    <property type="entry name" value="WHTH_GntR"/>
    <property type="match status" value="1"/>
</dbReference>
<dbReference type="SMART" id="SM00895">
    <property type="entry name" value="FCD"/>
    <property type="match status" value="1"/>
</dbReference>
<feature type="domain" description="HTH gntR-type" evidence="4">
    <location>
        <begin position="25"/>
        <end position="93"/>
    </location>
</feature>
<dbReference type="Gene3D" id="1.20.120.530">
    <property type="entry name" value="GntR ligand-binding domain-like"/>
    <property type="match status" value="1"/>
</dbReference>
<dbReference type="GO" id="GO:0003677">
    <property type="term" value="F:DNA binding"/>
    <property type="evidence" value="ECO:0007669"/>
    <property type="project" value="UniProtKB-KW"/>
</dbReference>
<name>A0A430S2H8_THESC</name>
<dbReference type="Pfam" id="PF07729">
    <property type="entry name" value="FCD"/>
    <property type="match status" value="1"/>
</dbReference>
<dbReference type="InterPro" id="IPR036390">
    <property type="entry name" value="WH_DNA-bd_sf"/>
</dbReference>
<dbReference type="InterPro" id="IPR000524">
    <property type="entry name" value="Tscrpt_reg_HTH_GntR"/>
</dbReference>
<dbReference type="InterPro" id="IPR036388">
    <property type="entry name" value="WH-like_DNA-bd_sf"/>
</dbReference>
<dbReference type="PANTHER" id="PTHR43537">
    <property type="entry name" value="TRANSCRIPTIONAL REGULATOR, GNTR FAMILY"/>
    <property type="match status" value="1"/>
</dbReference>
<dbReference type="InterPro" id="IPR008920">
    <property type="entry name" value="TF_FadR/GntR_C"/>
</dbReference>
<evidence type="ECO:0000313" key="5">
    <source>
        <dbReference type="EMBL" id="RTH27929.1"/>
    </source>
</evidence>
<evidence type="ECO:0000259" key="4">
    <source>
        <dbReference type="PROSITE" id="PS50949"/>
    </source>
</evidence>
<dbReference type="SMART" id="SM00345">
    <property type="entry name" value="HTH_GNTR"/>
    <property type="match status" value="1"/>
</dbReference>
<evidence type="ECO:0000256" key="1">
    <source>
        <dbReference type="ARBA" id="ARBA00023015"/>
    </source>
</evidence>
<dbReference type="SUPFAM" id="SSF46785">
    <property type="entry name" value="Winged helix' DNA-binding domain"/>
    <property type="match status" value="1"/>
</dbReference>
<reference evidence="5 6" key="1">
    <citation type="journal article" date="2019" name="Extremophiles">
        <title>Biogeography of thermophiles and predominance of Thermus scotoductus in domestic water heaters.</title>
        <authorList>
            <person name="Wilpiszeski R.L."/>
            <person name="Zhang Z."/>
            <person name="House C.H."/>
        </authorList>
    </citation>
    <scope>NUCLEOTIDE SEQUENCE [LARGE SCALE GENOMIC DNA]</scope>
    <source>
        <strain evidence="5 6">25_S25</strain>
    </source>
</reference>
<evidence type="ECO:0000256" key="3">
    <source>
        <dbReference type="ARBA" id="ARBA00023163"/>
    </source>
</evidence>
<dbReference type="Gene3D" id="1.10.10.10">
    <property type="entry name" value="Winged helix-like DNA-binding domain superfamily/Winged helix DNA-binding domain"/>
    <property type="match status" value="1"/>
</dbReference>
<keyword evidence="3" id="KW-0804">Transcription</keyword>
<dbReference type="Proteomes" id="UP000287306">
    <property type="component" value="Unassembled WGS sequence"/>
</dbReference>
<comment type="caution">
    <text evidence="5">The sequence shown here is derived from an EMBL/GenBank/DDBJ whole genome shotgun (WGS) entry which is preliminary data.</text>
</comment>
<sequence length="257" mass="28526">MKARAEKIGDEKRKIGNVFQPVTAVRKTEWARQQILDAIRKGIFAVGERLPGERELAALLGIGRSSVREALSMLQIAGIVEVRHGSGVFVRRVPGLDQPDASLDFLIAEQDFLTITQARYFIEKGIVSIALEEPDPCGLTAMSTALSEMEEAVATRDINRFLEANVRFHQGLAEAGRNPVLAAFSHKLLHHLAQPKIKSVRLFFYQAEAGRLEQAIATHRDLYVALSNGDREAAFKAVYRHYADVVAPLIGGEPMWR</sequence>
<dbReference type="PRINTS" id="PR00035">
    <property type="entry name" value="HTHGNTR"/>
</dbReference>
<dbReference type="SUPFAM" id="SSF48008">
    <property type="entry name" value="GntR ligand-binding domain-like"/>
    <property type="match status" value="1"/>
</dbReference>
<dbReference type="GO" id="GO:0003700">
    <property type="term" value="F:DNA-binding transcription factor activity"/>
    <property type="evidence" value="ECO:0007669"/>
    <property type="project" value="InterPro"/>
</dbReference>
<keyword evidence="2" id="KW-0238">DNA-binding</keyword>
<accession>A0A430S2H8</accession>
<dbReference type="RefSeq" id="WP_126169834.1">
    <property type="nucleotide sequence ID" value="NZ_PELL01000029.1"/>
</dbReference>
<dbReference type="PROSITE" id="PS50949">
    <property type="entry name" value="HTH_GNTR"/>
    <property type="match status" value="1"/>
</dbReference>
<evidence type="ECO:0000256" key="2">
    <source>
        <dbReference type="ARBA" id="ARBA00023125"/>
    </source>
</evidence>